<dbReference type="InterPro" id="IPR000120">
    <property type="entry name" value="Amidase"/>
</dbReference>
<comment type="caution">
    <text evidence="3">The sequence shown here is derived from an EMBL/GenBank/DDBJ whole genome shotgun (WGS) entry which is preliminary data.</text>
</comment>
<feature type="domain" description="Amidase" evidence="2">
    <location>
        <begin position="26"/>
        <end position="447"/>
    </location>
</feature>
<dbReference type="GO" id="GO:0004040">
    <property type="term" value="F:amidase activity"/>
    <property type="evidence" value="ECO:0007669"/>
    <property type="project" value="UniProtKB-EC"/>
</dbReference>
<evidence type="ECO:0000313" key="4">
    <source>
        <dbReference type="Proteomes" id="UP001595528"/>
    </source>
</evidence>
<proteinExistence type="inferred from homology"/>
<protein>
    <submittedName>
        <fullName evidence="3">Amidase</fullName>
        <ecNumber evidence="3">3.5.1.4</ecNumber>
    </submittedName>
</protein>
<dbReference type="Gene3D" id="3.90.1300.10">
    <property type="entry name" value="Amidase signature (AS) domain"/>
    <property type="match status" value="1"/>
</dbReference>
<dbReference type="EC" id="3.5.1.4" evidence="3"/>
<evidence type="ECO:0000313" key="3">
    <source>
        <dbReference type="EMBL" id="MFC3226013.1"/>
    </source>
</evidence>
<dbReference type="PANTHER" id="PTHR11895">
    <property type="entry name" value="TRANSAMIDASE"/>
    <property type="match status" value="1"/>
</dbReference>
<dbReference type="Pfam" id="PF01425">
    <property type="entry name" value="Amidase"/>
    <property type="match status" value="1"/>
</dbReference>
<dbReference type="InterPro" id="IPR036928">
    <property type="entry name" value="AS_sf"/>
</dbReference>
<dbReference type="PROSITE" id="PS00571">
    <property type="entry name" value="AMIDASES"/>
    <property type="match status" value="1"/>
</dbReference>
<dbReference type="EMBL" id="JBHRTR010000005">
    <property type="protein sequence ID" value="MFC3226013.1"/>
    <property type="molecule type" value="Genomic_DNA"/>
</dbReference>
<dbReference type="InterPro" id="IPR023631">
    <property type="entry name" value="Amidase_dom"/>
</dbReference>
<keyword evidence="4" id="KW-1185">Reference proteome</keyword>
<keyword evidence="3" id="KW-0378">Hydrolase</keyword>
<dbReference type="Proteomes" id="UP001595528">
    <property type="component" value="Unassembled WGS sequence"/>
</dbReference>
<dbReference type="InterPro" id="IPR020556">
    <property type="entry name" value="Amidase_CS"/>
</dbReference>
<sequence>MTDDIGFMPAAEMLAGFRDRRLSPVEVMEAVLARAEALQPRLNAFTLIDAEGARAAARASEARWQSGQPLGRLDGVPVTVKDLLLTRGWPTRRGSHTVDPDQPWTEDAPVVARLREHGAIPFAKTTTPEYGWKGLDDSPLTGFTRNPWNPERTPGGSSGGAAAQVAAGIGPLALGTDGGGSIRIPAAFCGIFGLKPSFGRVPAWPASPFSTVAHVGPMTRSVTDAGLMLTVLAEPDWRDWYALPPSGADYCDGLEAGIAGLRIAWSPDLGHADLHPEVAALTEAALDGLREQGAQVERIDPPFADPAETFWTHWLMGARNLLRNLTPAQREKLDPGLRHCFEDSLDITVEQILDAQNARAALGLTMNRLHQDYDLLATPSLAVPAFPLGRLDPDGREDRNWLGWTPFSYPFNLTQQPAATMPCGLTADGLPVGLQLVGPMHADALVLRAARAFEQARPWHDRRPLLPAG</sequence>
<evidence type="ECO:0000256" key="1">
    <source>
        <dbReference type="ARBA" id="ARBA00009199"/>
    </source>
</evidence>
<reference evidence="4" key="1">
    <citation type="journal article" date="2019" name="Int. J. Syst. Evol. Microbiol.">
        <title>The Global Catalogue of Microorganisms (GCM) 10K type strain sequencing project: providing services to taxonomists for standard genome sequencing and annotation.</title>
        <authorList>
            <consortium name="The Broad Institute Genomics Platform"/>
            <consortium name="The Broad Institute Genome Sequencing Center for Infectious Disease"/>
            <person name="Wu L."/>
            <person name="Ma J."/>
        </authorList>
    </citation>
    <scope>NUCLEOTIDE SEQUENCE [LARGE SCALE GENOMIC DNA]</scope>
    <source>
        <strain evidence="4">KCTC 42964</strain>
    </source>
</reference>
<evidence type="ECO:0000259" key="2">
    <source>
        <dbReference type="Pfam" id="PF01425"/>
    </source>
</evidence>
<dbReference type="PANTHER" id="PTHR11895:SF7">
    <property type="entry name" value="GLUTAMYL-TRNA(GLN) AMIDOTRANSFERASE SUBUNIT A, MITOCHONDRIAL"/>
    <property type="match status" value="1"/>
</dbReference>
<comment type="similarity">
    <text evidence="1">Belongs to the amidase family.</text>
</comment>
<organism evidence="3 4">
    <name type="scientific">Marinibaculum pumilum</name>
    <dbReference type="NCBI Taxonomy" id="1766165"/>
    <lineage>
        <taxon>Bacteria</taxon>
        <taxon>Pseudomonadati</taxon>
        <taxon>Pseudomonadota</taxon>
        <taxon>Alphaproteobacteria</taxon>
        <taxon>Rhodospirillales</taxon>
        <taxon>Rhodospirillaceae</taxon>
        <taxon>Marinibaculum</taxon>
    </lineage>
</organism>
<gene>
    <name evidence="3" type="ORF">ACFOGJ_02160</name>
</gene>
<dbReference type="NCBIfam" id="NF004815">
    <property type="entry name" value="PRK06169.1"/>
    <property type="match status" value="1"/>
</dbReference>
<name>A0ABV7KUG8_9PROT</name>
<dbReference type="SUPFAM" id="SSF75304">
    <property type="entry name" value="Amidase signature (AS) enzymes"/>
    <property type="match status" value="1"/>
</dbReference>
<accession>A0ABV7KUG8</accession>
<dbReference type="RefSeq" id="WP_379897761.1">
    <property type="nucleotide sequence ID" value="NZ_JBHRTR010000005.1"/>
</dbReference>